<dbReference type="GO" id="GO:0005829">
    <property type="term" value="C:cytosol"/>
    <property type="evidence" value="ECO:0007669"/>
    <property type="project" value="TreeGrafter"/>
</dbReference>
<feature type="transmembrane region" description="Helical" evidence="4">
    <location>
        <begin position="209"/>
        <end position="231"/>
    </location>
</feature>
<dbReference type="GO" id="GO:0005524">
    <property type="term" value="F:ATP binding"/>
    <property type="evidence" value="ECO:0007669"/>
    <property type="project" value="UniProtKB-KW"/>
</dbReference>
<keyword evidence="4" id="KW-1133">Transmembrane helix</keyword>
<feature type="transmembrane region" description="Helical" evidence="4">
    <location>
        <begin position="53"/>
        <end position="71"/>
    </location>
</feature>
<evidence type="ECO:0000256" key="3">
    <source>
        <dbReference type="ARBA" id="ARBA00023125"/>
    </source>
</evidence>
<dbReference type="PANTHER" id="PTHR11361">
    <property type="entry name" value="DNA MISMATCH REPAIR PROTEIN MUTS FAMILY MEMBER"/>
    <property type="match status" value="1"/>
</dbReference>
<protein>
    <recommendedName>
        <fullName evidence="5">DNA mismatch repair proteins mutS family domain-containing protein</fullName>
    </recommendedName>
</protein>
<dbReference type="SMART" id="SM00534">
    <property type="entry name" value="MUTSac"/>
    <property type="match status" value="1"/>
</dbReference>
<dbReference type="InterPro" id="IPR000432">
    <property type="entry name" value="DNA_mismatch_repair_MutS_C"/>
</dbReference>
<evidence type="ECO:0000259" key="5">
    <source>
        <dbReference type="SMART" id="SM00534"/>
    </source>
</evidence>
<dbReference type="AlphaFoldDB" id="A0AA42C8V7"/>
<dbReference type="InterPro" id="IPR045076">
    <property type="entry name" value="MutS"/>
</dbReference>
<evidence type="ECO:0000256" key="4">
    <source>
        <dbReference type="SAM" id="Phobius"/>
    </source>
</evidence>
<dbReference type="InterPro" id="IPR007696">
    <property type="entry name" value="DNA_mismatch_repair_MutS_core"/>
</dbReference>
<accession>A0AA42C8V7</accession>
<name>A0AA42C8V7_9BACT</name>
<keyword evidence="3" id="KW-0238">DNA-binding</keyword>
<feature type="domain" description="DNA mismatch repair proteins mutS family" evidence="5">
    <location>
        <begin position="415"/>
        <end position="589"/>
    </location>
</feature>
<evidence type="ECO:0000313" key="6">
    <source>
        <dbReference type="EMBL" id="MCW0483166.1"/>
    </source>
</evidence>
<dbReference type="Pfam" id="PF05192">
    <property type="entry name" value="MutS_III"/>
    <property type="match status" value="1"/>
</dbReference>
<dbReference type="EMBL" id="JAPAAF010000013">
    <property type="protein sequence ID" value="MCW0483166.1"/>
    <property type="molecule type" value="Genomic_DNA"/>
</dbReference>
<keyword evidence="2" id="KW-0067">ATP-binding</keyword>
<dbReference type="PANTHER" id="PTHR11361:SF99">
    <property type="entry name" value="DNA MISMATCH REPAIR PROTEIN"/>
    <property type="match status" value="1"/>
</dbReference>
<proteinExistence type="predicted"/>
<dbReference type="InterPro" id="IPR036187">
    <property type="entry name" value="DNA_mismatch_repair_MutS_sf"/>
</dbReference>
<dbReference type="Gene3D" id="1.10.1420.10">
    <property type="match status" value="1"/>
</dbReference>
<keyword evidence="4" id="KW-0472">Membrane</keyword>
<organism evidence="6 7">
    <name type="scientific">Gaoshiqia sediminis</name>
    <dbReference type="NCBI Taxonomy" id="2986998"/>
    <lineage>
        <taxon>Bacteria</taxon>
        <taxon>Pseudomonadati</taxon>
        <taxon>Bacteroidota</taxon>
        <taxon>Bacteroidia</taxon>
        <taxon>Marinilabiliales</taxon>
        <taxon>Prolixibacteraceae</taxon>
        <taxon>Gaoshiqia</taxon>
    </lineage>
</organism>
<dbReference type="Pfam" id="PF00488">
    <property type="entry name" value="MutS_V"/>
    <property type="match status" value="1"/>
</dbReference>
<dbReference type="GO" id="GO:0140664">
    <property type="term" value="F:ATP-dependent DNA damage sensor activity"/>
    <property type="evidence" value="ECO:0007669"/>
    <property type="project" value="InterPro"/>
</dbReference>
<dbReference type="Gene3D" id="3.40.50.300">
    <property type="entry name" value="P-loop containing nucleotide triphosphate hydrolases"/>
    <property type="match status" value="1"/>
</dbReference>
<dbReference type="Proteomes" id="UP001163821">
    <property type="component" value="Unassembled WGS sequence"/>
</dbReference>
<keyword evidence="7" id="KW-1185">Reference proteome</keyword>
<dbReference type="GO" id="GO:0030983">
    <property type="term" value="F:mismatched DNA binding"/>
    <property type="evidence" value="ECO:0007669"/>
    <property type="project" value="InterPro"/>
</dbReference>
<evidence type="ECO:0000256" key="2">
    <source>
        <dbReference type="ARBA" id="ARBA00022840"/>
    </source>
</evidence>
<dbReference type="RefSeq" id="WP_282591768.1">
    <property type="nucleotide sequence ID" value="NZ_JAPAAF010000013.1"/>
</dbReference>
<keyword evidence="4" id="KW-0812">Transmembrane</keyword>
<reference evidence="6" key="1">
    <citation type="submission" date="2022-10" db="EMBL/GenBank/DDBJ databases">
        <title>Gaoshiqiia sediminis gen. nov., sp. nov., isolated from coastal sediment.</title>
        <authorList>
            <person name="Yu W.X."/>
            <person name="Mu D.S."/>
            <person name="Du J.Z."/>
            <person name="Liang Y.Q."/>
        </authorList>
    </citation>
    <scope>NUCLEOTIDE SEQUENCE</scope>
    <source>
        <strain evidence="6">A06</strain>
    </source>
</reference>
<dbReference type="SUPFAM" id="SSF48334">
    <property type="entry name" value="DNA repair protein MutS, domain III"/>
    <property type="match status" value="1"/>
</dbReference>
<dbReference type="SUPFAM" id="SSF52540">
    <property type="entry name" value="P-loop containing nucleoside triphosphate hydrolases"/>
    <property type="match status" value="1"/>
</dbReference>
<dbReference type="InterPro" id="IPR027417">
    <property type="entry name" value="P-loop_NTPase"/>
</dbReference>
<comment type="caution">
    <text evidence="6">The sequence shown here is derived from an EMBL/GenBank/DDBJ whole genome shotgun (WGS) entry which is preliminary data.</text>
</comment>
<keyword evidence="1" id="KW-0547">Nucleotide-binding</keyword>
<evidence type="ECO:0000313" key="7">
    <source>
        <dbReference type="Proteomes" id="UP001163821"/>
    </source>
</evidence>
<sequence length="592" mass="68260">MNDRVREYEKLLAHDQQCASDAQKSIQQLVIWRLAAFSGIVFSFIYLAHPLNWLSAAALLILFLYLVKVFIKKEKEKKLHDRLMLINQQELEALKERYSQFEHGSEFIDQHHAYSFDLDLFGEGGLFQFLNRTTTQLGRKKLASWLNSPLLDHKKLHERQTALQELATYTRWRQYFSAKGHTHDEQDVQLLQQMAGHEALPKPKLLRRLIFMLPLISIVFLTLLILGFIPWGVFLLPVITNGAVLYAYRKTINSFYQLYGNQSNLLKSYTNLLKLIEQKEFKSSLFQSLKQRLSAHPKKASQIVDELRQIMARFDYRANLTFALIAEPLFVWDLICIYQLDRWHRKYGQYIRDWFDIIAEFDALSSLANLNHNLAEWALPTFESGEFCFSANDLAHPLIKSSKRIGNDFRMNGEGKICLITGANMAGKSTFLRTLGVNLVLALNGCRVCASWFTLKPTGLFTNMRTTDNLQKDESYFLAELLRLKQMLDQIESGQPLFIIIDEMLKGTNSEDKFSGSKALTAKLIRLKANGLIATHDLKLTELEKSYPAQISNKCFEVTLENDQLAFDYKLRDGVTSTMNASFLMRKMGITD</sequence>
<feature type="transmembrane region" description="Helical" evidence="4">
    <location>
        <begin position="30"/>
        <end position="47"/>
    </location>
</feature>
<gene>
    <name evidence="6" type="ORF">N2K84_10525</name>
</gene>
<evidence type="ECO:0000256" key="1">
    <source>
        <dbReference type="ARBA" id="ARBA00022741"/>
    </source>
</evidence>
<dbReference type="GO" id="GO:0006298">
    <property type="term" value="P:mismatch repair"/>
    <property type="evidence" value="ECO:0007669"/>
    <property type="project" value="InterPro"/>
</dbReference>